<name>A0A3B5KR63_9TELE</name>
<proteinExistence type="predicted"/>
<dbReference type="AlphaFoldDB" id="A0A3B5KR63"/>
<dbReference type="STRING" id="32473.ENSXCOP00000000370"/>
<keyword evidence="4" id="KW-1133">Transmembrane helix</keyword>
<keyword evidence="4" id="KW-0812">Transmembrane</keyword>
<evidence type="ECO:0000256" key="1">
    <source>
        <dbReference type="ARBA" id="ARBA00022614"/>
    </source>
</evidence>
<evidence type="ECO:0000256" key="5">
    <source>
        <dbReference type="SAM" id="SignalP"/>
    </source>
</evidence>
<reference evidence="6" key="1">
    <citation type="submission" date="2025-08" db="UniProtKB">
        <authorList>
            <consortium name="Ensembl"/>
        </authorList>
    </citation>
    <scope>IDENTIFICATION</scope>
</reference>
<evidence type="ECO:0000256" key="2">
    <source>
        <dbReference type="ARBA" id="ARBA00022729"/>
    </source>
</evidence>
<sequence length="291" mass="34230">MTSEHFQVLLLLFCVLHSSAQTCPSKCLCMSDTVRCSSVGLHKLPQSLPSFPTPRLEKLWVAHNEIRTLSHNLFRNVSGLRLLDLSSNRLQMVEQHYFHGLWRLEDGLSSLKKVYFSFNQITHFPFFSIQDHTHPFLAMLDLSSNRMSSLPWEDVKALPQLVQQGLYTHNNSLICDCSMYAIFWHWNLSEYNSIKDFMDEHTCNVNGDPRRSIRFFRDKRFFRNCTVEKFIMQPVTVLLSDVVVFEGNRVRFDKHNVFEYFKFYILALVTFFTASFHLLFFLCVVPDINLY</sequence>
<dbReference type="GO" id="GO:0005886">
    <property type="term" value="C:plasma membrane"/>
    <property type="evidence" value="ECO:0007669"/>
    <property type="project" value="TreeGrafter"/>
</dbReference>
<accession>A0A3B5KR63</accession>
<evidence type="ECO:0008006" key="8">
    <source>
        <dbReference type="Google" id="ProtNLM"/>
    </source>
</evidence>
<dbReference type="Gene3D" id="3.80.10.10">
    <property type="entry name" value="Ribonuclease Inhibitor"/>
    <property type="match status" value="2"/>
</dbReference>
<reference evidence="6" key="2">
    <citation type="submission" date="2025-09" db="UniProtKB">
        <authorList>
            <consortium name="Ensembl"/>
        </authorList>
    </citation>
    <scope>IDENTIFICATION</scope>
</reference>
<protein>
    <recommendedName>
        <fullName evidence="8">LRRNT domain-containing protein</fullName>
    </recommendedName>
</protein>
<dbReference type="GeneTree" id="ENSGT00950000183146"/>
<dbReference type="InterPro" id="IPR050541">
    <property type="entry name" value="LRR_TM_domain-containing"/>
</dbReference>
<dbReference type="InterPro" id="IPR032675">
    <property type="entry name" value="LRR_dom_sf"/>
</dbReference>
<dbReference type="InterPro" id="IPR003591">
    <property type="entry name" value="Leu-rich_rpt_typical-subtyp"/>
</dbReference>
<dbReference type="Pfam" id="PF13855">
    <property type="entry name" value="LRR_8"/>
    <property type="match status" value="1"/>
</dbReference>
<keyword evidence="1" id="KW-0433">Leucine-rich repeat</keyword>
<keyword evidence="3" id="KW-0677">Repeat</keyword>
<dbReference type="PANTHER" id="PTHR24369:SF210">
    <property type="entry name" value="CHAOPTIN-RELATED"/>
    <property type="match status" value="1"/>
</dbReference>
<dbReference type="Ensembl" id="ENSXCOT00000000377.1">
    <property type="protein sequence ID" value="ENSXCOP00000000370.1"/>
    <property type="gene ID" value="ENSXCOG00000000325.1"/>
</dbReference>
<evidence type="ECO:0000313" key="7">
    <source>
        <dbReference type="Proteomes" id="UP000261380"/>
    </source>
</evidence>
<evidence type="ECO:0000256" key="3">
    <source>
        <dbReference type="ARBA" id="ARBA00022737"/>
    </source>
</evidence>
<dbReference type="PANTHER" id="PTHR24369">
    <property type="entry name" value="ANTIGEN BSP, PUTATIVE-RELATED"/>
    <property type="match status" value="1"/>
</dbReference>
<feature type="signal peptide" evidence="5">
    <location>
        <begin position="1"/>
        <end position="20"/>
    </location>
</feature>
<dbReference type="Proteomes" id="UP000261380">
    <property type="component" value="Unplaced"/>
</dbReference>
<dbReference type="SMART" id="SM00369">
    <property type="entry name" value="LRR_TYP"/>
    <property type="match status" value="3"/>
</dbReference>
<organism evidence="6 7">
    <name type="scientific">Xiphophorus couchianus</name>
    <name type="common">Monterrey platyfish</name>
    <dbReference type="NCBI Taxonomy" id="32473"/>
    <lineage>
        <taxon>Eukaryota</taxon>
        <taxon>Metazoa</taxon>
        <taxon>Chordata</taxon>
        <taxon>Craniata</taxon>
        <taxon>Vertebrata</taxon>
        <taxon>Euteleostomi</taxon>
        <taxon>Actinopterygii</taxon>
        <taxon>Neopterygii</taxon>
        <taxon>Teleostei</taxon>
        <taxon>Neoteleostei</taxon>
        <taxon>Acanthomorphata</taxon>
        <taxon>Ovalentaria</taxon>
        <taxon>Atherinomorphae</taxon>
        <taxon>Cyprinodontiformes</taxon>
        <taxon>Poeciliidae</taxon>
        <taxon>Poeciliinae</taxon>
        <taxon>Xiphophorus</taxon>
    </lineage>
</organism>
<dbReference type="InterPro" id="IPR001611">
    <property type="entry name" value="Leu-rich_rpt"/>
</dbReference>
<dbReference type="SUPFAM" id="SSF52058">
    <property type="entry name" value="L domain-like"/>
    <property type="match status" value="1"/>
</dbReference>
<feature type="chain" id="PRO_5017189243" description="LRRNT domain-containing protein" evidence="5">
    <location>
        <begin position="21"/>
        <end position="291"/>
    </location>
</feature>
<keyword evidence="4" id="KW-0472">Membrane</keyword>
<feature type="transmembrane region" description="Helical" evidence="4">
    <location>
        <begin position="263"/>
        <end position="285"/>
    </location>
</feature>
<evidence type="ECO:0000256" key="4">
    <source>
        <dbReference type="SAM" id="Phobius"/>
    </source>
</evidence>
<keyword evidence="2 5" id="KW-0732">Signal</keyword>
<keyword evidence="7" id="KW-1185">Reference proteome</keyword>
<evidence type="ECO:0000313" key="6">
    <source>
        <dbReference type="Ensembl" id="ENSXCOP00000000370.1"/>
    </source>
</evidence>